<dbReference type="KEGG" id="rpc:RPC_2224"/>
<evidence type="ECO:0000256" key="6">
    <source>
        <dbReference type="ARBA" id="ARBA00022777"/>
    </source>
</evidence>
<dbReference type="InterPro" id="IPR001789">
    <property type="entry name" value="Sig_transdc_resp-reg_receiver"/>
</dbReference>
<feature type="transmembrane region" description="Helical" evidence="8">
    <location>
        <begin position="33"/>
        <end position="54"/>
    </location>
</feature>
<keyword evidence="6 12" id="KW-0418">Kinase</keyword>
<dbReference type="eggNOG" id="COG4191">
    <property type="taxonomic scope" value="Bacteria"/>
</dbReference>
<dbReference type="Pfam" id="PF00072">
    <property type="entry name" value="Response_reg"/>
    <property type="match status" value="1"/>
</dbReference>
<evidence type="ECO:0000256" key="7">
    <source>
        <dbReference type="PROSITE-ProRule" id="PRU00169"/>
    </source>
</evidence>
<sequence>MYIGRANQVRRRMHAMMDSIPSAARFVRGFQSLYARILLVVGVALLPAFGFLVYSEHEGALIRQQFMEDEALRLTALVNAEQLRIFESAEQILDLVIASPQGTRSSACDRLAADIVHIQPRYAAVAVIGPDGQIGCRAARSSTTMAAFEPAYRLALQDDGLFIGEYIAATALQPATIGFAKRFHDADGAIAGVAALSLDVAWLQDRFKRTPLPPGAEAMIADRNGIILARTAEAAGFAGASIPADSRWILRGDALRLVSIAGADGHSRLAVYAPLGLEPKGVFIDVSLDREVAFVSMTRTNRVGEVLLVGGALLGLLLTILIGSRLIRRPFNRLLAAAQAWRAGNLATRTGMGAELGEFGRLAAAFDQMAETLEHRDRALRLLRDNLEARVTQEVAARNTAQARATQAERTQALGLLAGGIAHDFNNVLQTIVGATHLIENRPGDEAANRRLARLAISAAERGEAITSRLLSFNHKTELRAESLDVAPLLGGLREILSHTLGAAIGVSVQTEPRLAILADHRQLETVLVNLATNARDAMPKGGQLLFRAEAEADAAEGVPAPSNLRPGRYIRISVTDTGAGMAAATLARVGEPFFTTKKNGDGTGLGLSLAREFAEKSDGAMAIHSAPGQGTTVTLWLPAARAATADAAGVVLQPHAAAHEAPAALAHGRARVLVVDDEEMIRELIGEQLRDAGYDTLTAAGGAAALELLDNCEPVQLLVSDLSMPAMDGVALIQAAQLRLPGLPTILLTGYAGAGVADALRKAIRGPHALLRKPVTGIELVDQIQALLAGQQVPLQPTSLH</sequence>
<dbReference type="EC" id="2.7.13.3" evidence="3"/>
<dbReference type="OrthoDB" id="8169077at2"/>
<keyword evidence="8" id="KW-0812">Transmembrane</keyword>
<accession>Q216A8</accession>
<dbReference type="InterPro" id="IPR011006">
    <property type="entry name" value="CheY-like_superfamily"/>
</dbReference>
<dbReference type="PROSITE" id="PS50109">
    <property type="entry name" value="HIS_KIN"/>
    <property type="match status" value="1"/>
</dbReference>
<dbReference type="AlphaFoldDB" id="Q216A8"/>
<comment type="catalytic activity">
    <reaction evidence="1">
        <text>ATP + protein L-histidine = ADP + protein N-phospho-L-histidine.</text>
        <dbReference type="EC" id="2.7.13.3"/>
    </reaction>
</comment>
<keyword evidence="8" id="KW-1133">Transmembrane helix</keyword>
<evidence type="ECO:0000256" key="4">
    <source>
        <dbReference type="ARBA" id="ARBA00022553"/>
    </source>
</evidence>
<keyword evidence="8" id="KW-0472">Membrane</keyword>
<dbReference type="SMART" id="SM00388">
    <property type="entry name" value="HisKA"/>
    <property type="match status" value="1"/>
</dbReference>
<dbReference type="InterPro" id="IPR036890">
    <property type="entry name" value="HATPase_C_sf"/>
</dbReference>
<dbReference type="InterPro" id="IPR003594">
    <property type="entry name" value="HATPase_dom"/>
</dbReference>
<dbReference type="SUPFAM" id="SSF158472">
    <property type="entry name" value="HAMP domain-like"/>
    <property type="match status" value="1"/>
</dbReference>
<feature type="domain" description="Response regulatory" evidence="10">
    <location>
        <begin position="672"/>
        <end position="789"/>
    </location>
</feature>
<feature type="transmembrane region" description="Helical" evidence="8">
    <location>
        <begin position="306"/>
        <end position="327"/>
    </location>
</feature>
<evidence type="ECO:0000313" key="12">
    <source>
        <dbReference type="EMBL" id="ABD87778.1"/>
    </source>
</evidence>
<dbReference type="PANTHER" id="PTHR43065:SF42">
    <property type="entry name" value="TWO-COMPONENT SENSOR PPRA"/>
    <property type="match status" value="1"/>
</dbReference>
<dbReference type="Gene3D" id="3.40.50.2300">
    <property type="match status" value="1"/>
</dbReference>
<dbReference type="GO" id="GO:0000155">
    <property type="term" value="F:phosphorelay sensor kinase activity"/>
    <property type="evidence" value="ECO:0007669"/>
    <property type="project" value="InterPro"/>
</dbReference>
<dbReference type="PROSITE" id="PS50885">
    <property type="entry name" value="HAMP"/>
    <property type="match status" value="1"/>
</dbReference>
<evidence type="ECO:0000259" key="9">
    <source>
        <dbReference type="PROSITE" id="PS50109"/>
    </source>
</evidence>
<evidence type="ECO:0000256" key="1">
    <source>
        <dbReference type="ARBA" id="ARBA00000085"/>
    </source>
</evidence>
<keyword evidence="5" id="KW-0808">Transferase</keyword>
<dbReference type="InterPro" id="IPR004358">
    <property type="entry name" value="Sig_transdc_His_kin-like_C"/>
</dbReference>
<protein>
    <recommendedName>
        <fullName evidence="3">histidine kinase</fullName>
        <ecNumber evidence="3">2.7.13.3</ecNumber>
    </recommendedName>
</protein>
<dbReference type="InterPro" id="IPR036097">
    <property type="entry name" value="HisK_dim/P_sf"/>
</dbReference>
<dbReference type="SUPFAM" id="SSF47384">
    <property type="entry name" value="Homodimeric domain of signal transducing histidine kinase"/>
    <property type="match status" value="1"/>
</dbReference>
<keyword evidence="4 7" id="KW-0597">Phosphoprotein</keyword>
<dbReference type="Pfam" id="PF00672">
    <property type="entry name" value="HAMP"/>
    <property type="match status" value="1"/>
</dbReference>
<dbReference type="InterPro" id="IPR003660">
    <property type="entry name" value="HAMP_dom"/>
</dbReference>
<evidence type="ECO:0000256" key="2">
    <source>
        <dbReference type="ARBA" id="ARBA00004370"/>
    </source>
</evidence>
<evidence type="ECO:0000256" key="3">
    <source>
        <dbReference type="ARBA" id="ARBA00012438"/>
    </source>
</evidence>
<dbReference type="SMART" id="SM00387">
    <property type="entry name" value="HATPase_c"/>
    <property type="match status" value="1"/>
</dbReference>
<comment type="subcellular location">
    <subcellularLocation>
        <location evidence="2">Membrane</location>
    </subcellularLocation>
</comment>
<dbReference type="Gene3D" id="6.10.340.10">
    <property type="match status" value="1"/>
</dbReference>
<dbReference type="SUPFAM" id="SSF55874">
    <property type="entry name" value="ATPase domain of HSP90 chaperone/DNA topoisomerase II/histidine kinase"/>
    <property type="match status" value="1"/>
</dbReference>
<feature type="domain" description="HAMP" evidence="11">
    <location>
        <begin position="325"/>
        <end position="378"/>
    </location>
</feature>
<evidence type="ECO:0000256" key="5">
    <source>
        <dbReference type="ARBA" id="ARBA00022679"/>
    </source>
</evidence>
<name>Q216A8_RHOPB</name>
<gene>
    <name evidence="12" type="ordered locus">RPC_2224</name>
</gene>
<dbReference type="Gene3D" id="1.10.287.130">
    <property type="match status" value="1"/>
</dbReference>
<dbReference type="SMART" id="SM00304">
    <property type="entry name" value="HAMP"/>
    <property type="match status" value="1"/>
</dbReference>
<dbReference type="HOGENOM" id="CLU_000445_114_21_5"/>
<dbReference type="Pfam" id="PF02518">
    <property type="entry name" value="HATPase_c"/>
    <property type="match status" value="1"/>
</dbReference>
<dbReference type="SUPFAM" id="SSF52172">
    <property type="entry name" value="CheY-like"/>
    <property type="match status" value="1"/>
</dbReference>
<feature type="modified residue" description="4-aspartylphosphate" evidence="7">
    <location>
        <position position="722"/>
    </location>
</feature>
<organism evidence="12">
    <name type="scientific">Rhodopseudomonas palustris (strain BisB18)</name>
    <dbReference type="NCBI Taxonomy" id="316056"/>
    <lineage>
        <taxon>Bacteria</taxon>
        <taxon>Pseudomonadati</taxon>
        <taxon>Pseudomonadota</taxon>
        <taxon>Alphaproteobacteria</taxon>
        <taxon>Hyphomicrobiales</taxon>
        <taxon>Nitrobacteraceae</taxon>
        <taxon>Rhodopseudomonas</taxon>
    </lineage>
</organism>
<dbReference type="EMBL" id="CP000301">
    <property type="protein sequence ID" value="ABD87778.1"/>
    <property type="molecule type" value="Genomic_DNA"/>
</dbReference>
<dbReference type="SMART" id="SM00448">
    <property type="entry name" value="REC"/>
    <property type="match status" value="1"/>
</dbReference>
<evidence type="ECO:0000259" key="11">
    <source>
        <dbReference type="PROSITE" id="PS50885"/>
    </source>
</evidence>
<reference evidence="12" key="1">
    <citation type="submission" date="2006-03" db="EMBL/GenBank/DDBJ databases">
        <title>Complete sequence of Rhodopseudomonas palustris BisB18.</title>
        <authorList>
            <consortium name="US DOE Joint Genome Institute"/>
            <person name="Copeland A."/>
            <person name="Lucas S."/>
            <person name="Lapidus A."/>
            <person name="Barry K."/>
            <person name="Detter J.C."/>
            <person name="Glavina del Rio T."/>
            <person name="Hammon N."/>
            <person name="Israni S."/>
            <person name="Dalin E."/>
            <person name="Tice H."/>
            <person name="Pitluck S."/>
            <person name="Chain P."/>
            <person name="Malfatti S."/>
            <person name="Shin M."/>
            <person name="Vergez L."/>
            <person name="Schmutz J."/>
            <person name="Larimer F."/>
            <person name="Land M."/>
            <person name="Hauser L."/>
            <person name="Pelletier D.A."/>
            <person name="Kyrpides N."/>
            <person name="Anderson I."/>
            <person name="Oda Y."/>
            <person name="Harwood C.S."/>
            <person name="Richardson P."/>
        </authorList>
    </citation>
    <scope>NUCLEOTIDE SEQUENCE [LARGE SCALE GENOMIC DNA]</scope>
    <source>
        <strain evidence="12">BisB18</strain>
    </source>
</reference>
<evidence type="ECO:0000259" key="10">
    <source>
        <dbReference type="PROSITE" id="PS50110"/>
    </source>
</evidence>
<dbReference type="PANTHER" id="PTHR43065">
    <property type="entry name" value="SENSOR HISTIDINE KINASE"/>
    <property type="match status" value="1"/>
</dbReference>
<dbReference type="CDD" id="cd18773">
    <property type="entry name" value="PDC1_HK_sensor"/>
    <property type="match status" value="1"/>
</dbReference>
<dbReference type="PROSITE" id="PS50110">
    <property type="entry name" value="RESPONSE_REGULATORY"/>
    <property type="match status" value="1"/>
</dbReference>
<feature type="domain" description="Histidine kinase" evidence="9">
    <location>
        <begin position="420"/>
        <end position="642"/>
    </location>
</feature>
<dbReference type="GO" id="GO:0016020">
    <property type="term" value="C:membrane"/>
    <property type="evidence" value="ECO:0007669"/>
    <property type="project" value="UniProtKB-SubCell"/>
</dbReference>
<dbReference type="InterPro" id="IPR003661">
    <property type="entry name" value="HisK_dim/P_dom"/>
</dbReference>
<proteinExistence type="predicted"/>
<dbReference type="Gene3D" id="3.30.450.20">
    <property type="entry name" value="PAS domain"/>
    <property type="match status" value="1"/>
</dbReference>
<dbReference type="CDD" id="cd00082">
    <property type="entry name" value="HisKA"/>
    <property type="match status" value="1"/>
</dbReference>
<evidence type="ECO:0000256" key="8">
    <source>
        <dbReference type="SAM" id="Phobius"/>
    </source>
</evidence>
<dbReference type="InterPro" id="IPR005467">
    <property type="entry name" value="His_kinase_dom"/>
</dbReference>
<dbReference type="Gene3D" id="3.30.565.10">
    <property type="entry name" value="Histidine kinase-like ATPase, C-terminal domain"/>
    <property type="match status" value="1"/>
</dbReference>
<dbReference type="STRING" id="316056.RPC_2224"/>
<dbReference type="PRINTS" id="PR00344">
    <property type="entry name" value="BCTRLSENSOR"/>
</dbReference>
<dbReference type="CDD" id="cd06225">
    <property type="entry name" value="HAMP"/>
    <property type="match status" value="1"/>
</dbReference>